<reference evidence="1" key="1">
    <citation type="submission" date="2020-11" db="EMBL/GenBank/DDBJ databases">
        <authorList>
            <consortium name="DOE Joint Genome Institute"/>
            <person name="Ahrendt S."/>
            <person name="Riley R."/>
            <person name="Andreopoulos W."/>
            <person name="LaButti K."/>
            <person name="Pangilinan J."/>
            <person name="Ruiz-duenas F.J."/>
            <person name="Barrasa J.M."/>
            <person name="Sanchez-Garcia M."/>
            <person name="Camarero S."/>
            <person name="Miyauchi S."/>
            <person name="Serrano A."/>
            <person name="Linde D."/>
            <person name="Babiker R."/>
            <person name="Drula E."/>
            <person name="Ayuso-Fernandez I."/>
            <person name="Pacheco R."/>
            <person name="Padilla G."/>
            <person name="Ferreira P."/>
            <person name="Barriuso J."/>
            <person name="Kellner H."/>
            <person name="Castanera R."/>
            <person name="Alfaro M."/>
            <person name="Ramirez L."/>
            <person name="Pisabarro A.G."/>
            <person name="Kuo A."/>
            <person name="Tritt A."/>
            <person name="Lipzen A."/>
            <person name="He G."/>
            <person name="Yan M."/>
            <person name="Ng V."/>
            <person name="Cullen D."/>
            <person name="Martin F."/>
            <person name="Rosso M.-N."/>
            <person name="Henrissat B."/>
            <person name="Hibbett D."/>
            <person name="Martinez A.T."/>
            <person name="Grigoriev I.V."/>
        </authorList>
    </citation>
    <scope>NUCLEOTIDE SEQUENCE</scope>
    <source>
        <strain evidence="1">AH 44721</strain>
    </source>
</reference>
<sequence length="139" mass="15792">MKDFFWDMIATDIPDEVPKDTFSFVDVRDIAAVHVAAMRKEEVSGVLARIFYLARTPCVQIFTPCANEFSWLSLGNLIQRIRPGLYTSGILPRGNPDLDQTVTFKYNADKGTSEEKMVGDILTDFEARGRLEMRVDPRN</sequence>
<accession>A0A9P5TGF5</accession>
<dbReference type="EMBL" id="JADNYJ010000211">
    <property type="protein sequence ID" value="KAF8874572.1"/>
    <property type="molecule type" value="Genomic_DNA"/>
</dbReference>
<keyword evidence="2" id="KW-1185">Reference proteome</keyword>
<organism evidence="1 2">
    <name type="scientific">Gymnopilus junonius</name>
    <name type="common">Spectacular rustgill mushroom</name>
    <name type="synonym">Gymnopilus spectabilis subsp. junonius</name>
    <dbReference type="NCBI Taxonomy" id="109634"/>
    <lineage>
        <taxon>Eukaryota</taxon>
        <taxon>Fungi</taxon>
        <taxon>Dikarya</taxon>
        <taxon>Basidiomycota</taxon>
        <taxon>Agaricomycotina</taxon>
        <taxon>Agaricomycetes</taxon>
        <taxon>Agaricomycetidae</taxon>
        <taxon>Agaricales</taxon>
        <taxon>Agaricineae</taxon>
        <taxon>Hymenogastraceae</taxon>
        <taxon>Gymnopilus</taxon>
    </lineage>
</organism>
<evidence type="ECO:0000313" key="1">
    <source>
        <dbReference type="EMBL" id="KAF8874572.1"/>
    </source>
</evidence>
<dbReference type="OrthoDB" id="2735536at2759"/>
<gene>
    <name evidence="1" type="ORF">CPB84DRAFT_1797374</name>
</gene>
<name>A0A9P5TGF5_GYMJU</name>
<proteinExistence type="predicted"/>
<evidence type="ECO:0000313" key="2">
    <source>
        <dbReference type="Proteomes" id="UP000724874"/>
    </source>
</evidence>
<comment type="caution">
    <text evidence="1">The sequence shown here is derived from an EMBL/GenBank/DDBJ whole genome shotgun (WGS) entry which is preliminary data.</text>
</comment>
<dbReference type="Gene3D" id="3.40.50.720">
    <property type="entry name" value="NAD(P)-binding Rossmann-like Domain"/>
    <property type="match status" value="1"/>
</dbReference>
<dbReference type="AlphaFoldDB" id="A0A9P5TGF5"/>
<protein>
    <submittedName>
        <fullName evidence="1">Uncharacterized protein</fullName>
    </submittedName>
</protein>
<dbReference type="Proteomes" id="UP000724874">
    <property type="component" value="Unassembled WGS sequence"/>
</dbReference>